<feature type="transmembrane region" description="Helical" evidence="7">
    <location>
        <begin position="261"/>
        <end position="280"/>
    </location>
</feature>
<keyword evidence="4 7" id="KW-0812">Transmembrane</keyword>
<feature type="transmembrane region" description="Helical" evidence="7">
    <location>
        <begin position="320"/>
        <end position="343"/>
    </location>
</feature>
<evidence type="ECO:0000256" key="1">
    <source>
        <dbReference type="ARBA" id="ARBA00004651"/>
    </source>
</evidence>
<comment type="caution">
    <text evidence="8">The sequence shown here is derived from an EMBL/GenBank/DDBJ whole genome shotgun (WGS) entry which is preliminary data.</text>
</comment>
<accession>A0A523UMZ0</accession>
<evidence type="ECO:0000313" key="9">
    <source>
        <dbReference type="Proteomes" id="UP000315525"/>
    </source>
</evidence>
<protein>
    <recommendedName>
        <fullName evidence="10">Lipopolysaccharide biosynthesis protein</fullName>
    </recommendedName>
</protein>
<feature type="transmembrane region" description="Helical" evidence="7">
    <location>
        <begin position="36"/>
        <end position="58"/>
    </location>
</feature>
<dbReference type="Pfam" id="PF13440">
    <property type="entry name" value="Polysacc_synt_3"/>
    <property type="match status" value="1"/>
</dbReference>
<feature type="transmembrane region" description="Helical" evidence="7">
    <location>
        <begin position="381"/>
        <end position="400"/>
    </location>
</feature>
<dbReference type="AlphaFoldDB" id="A0A523UMZ0"/>
<evidence type="ECO:0000256" key="5">
    <source>
        <dbReference type="ARBA" id="ARBA00022989"/>
    </source>
</evidence>
<evidence type="ECO:0000256" key="2">
    <source>
        <dbReference type="ARBA" id="ARBA00007430"/>
    </source>
</evidence>
<gene>
    <name evidence="8" type="ORF">E3J62_11910</name>
</gene>
<feature type="transmembrane region" description="Helical" evidence="7">
    <location>
        <begin position="192"/>
        <end position="212"/>
    </location>
</feature>
<feature type="transmembrane region" description="Helical" evidence="7">
    <location>
        <begin position="349"/>
        <end position="369"/>
    </location>
</feature>
<feature type="transmembrane region" description="Helical" evidence="7">
    <location>
        <begin position="102"/>
        <end position="125"/>
    </location>
</feature>
<evidence type="ECO:0000256" key="6">
    <source>
        <dbReference type="ARBA" id="ARBA00023136"/>
    </source>
</evidence>
<evidence type="ECO:0000256" key="4">
    <source>
        <dbReference type="ARBA" id="ARBA00022692"/>
    </source>
</evidence>
<dbReference type="InterPro" id="IPR050833">
    <property type="entry name" value="Poly_Biosynth_Transport"/>
</dbReference>
<keyword evidence="3" id="KW-1003">Cell membrane</keyword>
<sequence>MRLMRWRTARTSWQINSRVMIAETDIRTKSIRGLNVSFIFMGLTSLIILLRKVVLARLLLPSDFGLFAFTILVVVFVNNLASLRMQDVIVQTRTDPKRMLNTAFSCQLAVSIPMFIIVLAFAGFISRGLHKPEMATYLRVASLFVLTVPFALPRALFLKTIDIFKVKLPIALGLAGNTVICIVMAVRGFGVWSLITGYVLDSVINVIIIWSYSPHKPRLEFDRKIFKEILRFSLPLYFLTLLIWIFWQGDDFIVGLVGDRTLFLAGNAALGFYSLAFYFPHQLMRIRSEMAGVSFPAFSAIRNDIRRVNSAYSTITRNSAIFMLSFGAVLIPLARPTILYLLGEKWLPSVNAFRIFMIAAMVRAIFANWGEVYKSLGKTRALLWAYIPSPVLLLLLGPYVTLKFGILGMSLLIMGIILAMQPLVIYLTKRVLVEVSFTKLLWKPLVVFAIVLSATSGVCRFVSNIRTFLASAVALFLCYYLLMAIFDRQFRLTALDYLRVSFTKGVDP</sequence>
<dbReference type="PANTHER" id="PTHR30250:SF10">
    <property type="entry name" value="LIPOPOLYSACCHARIDE BIOSYNTHESIS PROTEIN WZXC"/>
    <property type="match status" value="1"/>
</dbReference>
<dbReference type="Proteomes" id="UP000315525">
    <property type="component" value="Unassembled WGS sequence"/>
</dbReference>
<feature type="transmembrane region" description="Helical" evidence="7">
    <location>
        <begin position="64"/>
        <end position="81"/>
    </location>
</feature>
<feature type="transmembrane region" description="Helical" evidence="7">
    <location>
        <begin position="469"/>
        <end position="486"/>
    </location>
</feature>
<feature type="transmembrane region" description="Helical" evidence="7">
    <location>
        <begin position="137"/>
        <end position="156"/>
    </location>
</feature>
<dbReference type="GO" id="GO:0005886">
    <property type="term" value="C:plasma membrane"/>
    <property type="evidence" value="ECO:0007669"/>
    <property type="project" value="UniProtKB-SubCell"/>
</dbReference>
<evidence type="ECO:0000256" key="7">
    <source>
        <dbReference type="SAM" id="Phobius"/>
    </source>
</evidence>
<organism evidence="8 9">
    <name type="scientific">candidate division TA06 bacterium</name>
    <dbReference type="NCBI Taxonomy" id="2250710"/>
    <lineage>
        <taxon>Bacteria</taxon>
        <taxon>Bacteria division TA06</taxon>
    </lineage>
</organism>
<dbReference type="PANTHER" id="PTHR30250">
    <property type="entry name" value="PST FAMILY PREDICTED COLANIC ACID TRANSPORTER"/>
    <property type="match status" value="1"/>
</dbReference>
<proteinExistence type="inferred from homology"/>
<reference evidence="8 9" key="1">
    <citation type="submission" date="2019-03" db="EMBL/GenBank/DDBJ databases">
        <title>Metabolic potential of uncultured bacteria and archaea associated with petroleum seepage in deep-sea sediments.</title>
        <authorList>
            <person name="Dong X."/>
            <person name="Hubert C."/>
        </authorList>
    </citation>
    <scope>NUCLEOTIDE SEQUENCE [LARGE SCALE GENOMIC DNA]</scope>
    <source>
        <strain evidence="8">E44_bin18</strain>
    </source>
</reference>
<feature type="transmembrane region" description="Helical" evidence="7">
    <location>
        <begin position="168"/>
        <end position="186"/>
    </location>
</feature>
<keyword evidence="6 7" id="KW-0472">Membrane</keyword>
<feature type="transmembrane region" description="Helical" evidence="7">
    <location>
        <begin position="232"/>
        <end position="249"/>
    </location>
</feature>
<comment type="similarity">
    <text evidence="2">Belongs to the polysaccharide synthase family.</text>
</comment>
<feature type="transmembrane region" description="Helical" evidence="7">
    <location>
        <begin position="406"/>
        <end position="428"/>
    </location>
</feature>
<dbReference type="EMBL" id="SOJN01000143">
    <property type="protein sequence ID" value="TET43913.1"/>
    <property type="molecule type" value="Genomic_DNA"/>
</dbReference>
<name>A0A523UMZ0_UNCT6</name>
<comment type="subcellular location">
    <subcellularLocation>
        <location evidence="1">Cell membrane</location>
        <topology evidence="1">Multi-pass membrane protein</topology>
    </subcellularLocation>
</comment>
<evidence type="ECO:0008006" key="10">
    <source>
        <dbReference type="Google" id="ProtNLM"/>
    </source>
</evidence>
<evidence type="ECO:0000256" key="3">
    <source>
        <dbReference type="ARBA" id="ARBA00022475"/>
    </source>
</evidence>
<feature type="transmembrane region" description="Helical" evidence="7">
    <location>
        <begin position="440"/>
        <end position="463"/>
    </location>
</feature>
<evidence type="ECO:0000313" key="8">
    <source>
        <dbReference type="EMBL" id="TET43913.1"/>
    </source>
</evidence>
<keyword evidence="5 7" id="KW-1133">Transmembrane helix</keyword>